<proteinExistence type="inferred from homology"/>
<dbReference type="RefSeq" id="WP_054668843.1">
    <property type="nucleotide sequence ID" value="NZ_BMOF01000009.1"/>
</dbReference>
<sequence length="453" mass="49189">MDIAVIGTGYVGLVTGACLAELGHRVVCMDRDKEKISLLNNGVIPIYEKGLDELVARNVAAGRLRFTDRMIEAIRGAEAVFLAVGTPTAADGGAELSMIFEAAEQIAMVMESPLILIQKSTCPVGTSVEIERRVAAVLAKRGVQIPFHVVVNPEFLREGTAVTDFMQPDRVVIGADTAEVGERVAMLYEKIVPKERILLMDRASAEMTKYAANAFLATKISFINEIANLCELVGADIESVRRGIGTDTRIGPAFLAAGIGYGGSCFPKDVKALIKTGKDAGYQLRILESVDEVNRQQRIRQVEKVIQHFGGSLEGKRIAVWGLAFKPGTDDMREAPAIDVIHCLLREGAEVVAYDPIAMPQAQRVLDQRVRYASDALSCVDGADAVLLLTEWPEFLGLDLHLVAQKMATPVLFDFRNGFSPNRAYEAGLTYIGVGRKTKVSLKPITEPITSTK</sequence>
<feature type="binding site" evidence="10">
    <location>
        <position position="262"/>
    </location>
    <ligand>
        <name>substrate</name>
    </ligand>
</feature>
<dbReference type="Pfam" id="PF03721">
    <property type="entry name" value="UDPG_MGDP_dh_N"/>
    <property type="match status" value="1"/>
</dbReference>
<comment type="catalytic activity">
    <reaction evidence="6 8">
        <text>UDP-alpha-D-glucose + 2 NAD(+) + H2O = UDP-alpha-D-glucuronate + 2 NADH + 3 H(+)</text>
        <dbReference type="Rhea" id="RHEA:23596"/>
        <dbReference type="ChEBI" id="CHEBI:15377"/>
        <dbReference type="ChEBI" id="CHEBI:15378"/>
        <dbReference type="ChEBI" id="CHEBI:57540"/>
        <dbReference type="ChEBI" id="CHEBI:57945"/>
        <dbReference type="ChEBI" id="CHEBI:58052"/>
        <dbReference type="ChEBI" id="CHEBI:58885"/>
        <dbReference type="EC" id="1.1.1.22"/>
    </reaction>
</comment>
<dbReference type="Proteomes" id="UP000637720">
    <property type="component" value="Unassembled WGS sequence"/>
</dbReference>
<feature type="binding site" evidence="11">
    <location>
        <position position="30"/>
    </location>
    <ligand>
        <name>NAD(+)</name>
        <dbReference type="ChEBI" id="CHEBI:57540"/>
    </ligand>
</feature>
<dbReference type="GO" id="GO:0006065">
    <property type="term" value="P:UDP-glucuronate biosynthetic process"/>
    <property type="evidence" value="ECO:0007669"/>
    <property type="project" value="UniProtKB-UniPathway"/>
</dbReference>
<dbReference type="InterPro" id="IPR036291">
    <property type="entry name" value="NAD(P)-bd_dom_sf"/>
</dbReference>
<reference evidence="13" key="1">
    <citation type="journal article" date="2014" name="Int. J. Syst. Evol. Microbiol.">
        <title>Complete genome sequence of Corynebacterium casei LMG S-19264T (=DSM 44701T), isolated from a smear-ripened cheese.</title>
        <authorList>
            <consortium name="US DOE Joint Genome Institute (JGI-PGF)"/>
            <person name="Walter F."/>
            <person name="Albersmeier A."/>
            <person name="Kalinowski J."/>
            <person name="Ruckert C."/>
        </authorList>
    </citation>
    <scope>NUCLEOTIDE SEQUENCE</scope>
    <source>
        <strain evidence="13">JCM 14719</strain>
    </source>
</reference>
<feature type="binding site" evidence="10">
    <location>
        <begin position="155"/>
        <end position="158"/>
    </location>
    <ligand>
        <name>substrate</name>
    </ligand>
</feature>
<dbReference type="InterPro" id="IPR014026">
    <property type="entry name" value="UDP-Glc/GDP-Man_DH_dimer"/>
</dbReference>
<dbReference type="PANTHER" id="PTHR43750:SF3">
    <property type="entry name" value="UDP-GLUCOSE 6-DEHYDROGENASE TUAD"/>
    <property type="match status" value="1"/>
</dbReference>
<dbReference type="InterPro" id="IPR028357">
    <property type="entry name" value="UDPglc_DH_bac"/>
</dbReference>
<dbReference type="PIRSF" id="PIRSF500134">
    <property type="entry name" value="UDPglc_DH_bac"/>
    <property type="match status" value="1"/>
</dbReference>
<evidence type="ECO:0000256" key="2">
    <source>
        <dbReference type="ARBA" id="ARBA00006601"/>
    </source>
</evidence>
<dbReference type="AlphaFoldDB" id="A0A8J3FBD1"/>
<dbReference type="EMBL" id="BMOF01000009">
    <property type="protein sequence ID" value="GGJ95937.1"/>
    <property type="molecule type" value="Genomic_DNA"/>
</dbReference>
<dbReference type="Pfam" id="PF03720">
    <property type="entry name" value="UDPG_MGDP_dh_C"/>
    <property type="match status" value="1"/>
</dbReference>
<dbReference type="UniPathway" id="UPA00038">
    <property type="reaction ID" value="UER00491"/>
</dbReference>
<feature type="domain" description="UDP-glucose/GDP-mannose dehydrogenase C-terminal" evidence="12">
    <location>
        <begin position="319"/>
        <end position="421"/>
    </location>
</feature>
<dbReference type="GO" id="GO:0000271">
    <property type="term" value="P:polysaccharide biosynthetic process"/>
    <property type="evidence" value="ECO:0007669"/>
    <property type="project" value="InterPro"/>
</dbReference>
<dbReference type="InterPro" id="IPR017476">
    <property type="entry name" value="UDP-Glc/GDP-Man"/>
</dbReference>
<evidence type="ECO:0000256" key="6">
    <source>
        <dbReference type="ARBA" id="ARBA00047473"/>
    </source>
</evidence>
<organism evidence="13 14">
    <name type="scientific">Calditerricola satsumensis</name>
    <dbReference type="NCBI Taxonomy" id="373054"/>
    <lineage>
        <taxon>Bacteria</taxon>
        <taxon>Bacillati</taxon>
        <taxon>Bacillota</taxon>
        <taxon>Bacilli</taxon>
        <taxon>Bacillales</taxon>
        <taxon>Bacillaceae</taxon>
        <taxon>Calditerricola</taxon>
    </lineage>
</organism>
<evidence type="ECO:0000256" key="4">
    <source>
        <dbReference type="ARBA" id="ARBA00023002"/>
    </source>
</evidence>
<feature type="binding site" evidence="11">
    <location>
        <position position="268"/>
    </location>
    <ligand>
        <name>NAD(+)</name>
        <dbReference type="ChEBI" id="CHEBI:57540"/>
    </ligand>
</feature>
<dbReference type="SUPFAM" id="SSF52413">
    <property type="entry name" value="UDP-glucose/GDP-mannose dehydrogenase C-terminal domain"/>
    <property type="match status" value="1"/>
</dbReference>
<dbReference type="SMART" id="SM00984">
    <property type="entry name" value="UDPG_MGDP_dh_C"/>
    <property type="match status" value="1"/>
</dbReference>
<evidence type="ECO:0000256" key="9">
    <source>
        <dbReference type="PIRSR" id="PIRSR500134-1"/>
    </source>
</evidence>
<dbReference type="InterPro" id="IPR036220">
    <property type="entry name" value="UDP-Glc/GDP-Man_DH_C_sf"/>
</dbReference>
<feature type="binding site" evidence="11">
    <location>
        <position position="158"/>
    </location>
    <ligand>
        <name>NAD(+)</name>
        <dbReference type="ChEBI" id="CHEBI:57540"/>
    </ligand>
</feature>
<dbReference type="InterPro" id="IPR001732">
    <property type="entry name" value="UDP-Glc/GDP-Man_DH_N"/>
</dbReference>
<dbReference type="SUPFAM" id="SSF51735">
    <property type="entry name" value="NAD(P)-binding Rossmann-fold domains"/>
    <property type="match status" value="1"/>
</dbReference>
<dbReference type="GO" id="GO:0003979">
    <property type="term" value="F:UDP-glucose 6-dehydrogenase activity"/>
    <property type="evidence" value="ECO:0007669"/>
    <property type="project" value="UniProtKB-EC"/>
</dbReference>
<name>A0A8J3FBD1_9BACI</name>
<gene>
    <name evidence="13" type="primary">ugd</name>
    <name evidence="13" type="ORF">GCM10007043_07140</name>
</gene>
<evidence type="ECO:0000256" key="5">
    <source>
        <dbReference type="ARBA" id="ARBA00023027"/>
    </source>
</evidence>
<comment type="caution">
    <text evidence="13">The sequence shown here is derived from an EMBL/GenBank/DDBJ whole genome shotgun (WGS) entry which is preliminary data.</text>
</comment>
<evidence type="ECO:0000259" key="12">
    <source>
        <dbReference type="SMART" id="SM00984"/>
    </source>
</evidence>
<dbReference type="Gene3D" id="1.20.5.100">
    <property type="entry name" value="Cytochrome c1, transmembrane anchor, C-terminal"/>
    <property type="match status" value="1"/>
</dbReference>
<feature type="binding site" evidence="10">
    <location>
        <position position="209"/>
    </location>
    <ligand>
        <name>substrate</name>
    </ligand>
</feature>
<keyword evidence="5 8" id="KW-0520">NAD</keyword>
<feature type="binding site" evidence="11">
    <location>
        <position position="86"/>
    </location>
    <ligand>
        <name>NAD(+)</name>
        <dbReference type="ChEBI" id="CHEBI:57540"/>
    </ligand>
</feature>
<dbReference type="InterPro" id="IPR014027">
    <property type="entry name" value="UDP-Glc/GDP-Man_DH_C"/>
</dbReference>
<dbReference type="NCBIfam" id="TIGR03026">
    <property type="entry name" value="NDP-sugDHase"/>
    <property type="match status" value="1"/>
</dbReference>
<comment type="function">
    <text evidence="7">Catalyzes the conversion of UDP-glucose into UDP-glucuronate, one of the precursors of teichuronic acid.</text>
</comment>
<dbReference type="PIRSF" id="PIRSF000124">
    <property type="entry name" value="UDPglc_GDPman_dh"/>
    <property type="match status" value="1"/>
</dbReference>
<feature type="binding site" evidence="11">
    <location>
        <position position="35"/>
    </location>
    <ligand>
        <name>NAD(+)</name>
        <dbReference type="ChEBI" id="CHEBI:57540"/>
    </ligand>
</feature>
<dbReference type="SUPFAM" id="SSF48179">
    <property type="entry name" value="6-phosphogluconate dehydrogenase C-terminal domain-like"/>
    <property type="match status" value="1"/>
</dbReference>
<protein>
    <recommendedName>
        <fullName evidence="3 8">UDP-glucose 6-dehydrogenase</fullName>
        <ecNumber evidence="3 8">1.1.1.22</ecNumber>
    </recommendedName>
</protein>
<dbReference type="FunFam" id="1.20.5.100:FF:000001">
    <property type="entry name" value="UDP-glucose 6-dehydrogenase"/>
    <property type="match status" value="1"/>
</dbReference>
<dbReference type="EC" id="1.1.1.22" evidence="3 8"/>
<evidence type="ECO:0000256" key="10">
    <source>
        <dbReference type="PIRSR" id="PIRSR500134-2"/>
    </source>
</evidence>
<feature type="binding site" evidence="11">
    <location>
        <position position="121"/>
    </location>
    <ligand>
        <name>NAD(+)</name>
        <dbReference type="ChEBI" id="CHEBI:57540"/>
    </ligand>
</feature>
<dbReference type="Pfam" id="PF00984">
    <property type="entry name" value="UDPG_MGDP_dh"/>
    <property type="match status" value="1"/>
</dbReference>
<accession>A0A8J3FBD1</accession>
<dbReference type="InterPro" id="IPR008927">
    <property type="entry name" value="6-PGluconate_DH-like_C_sf"/>
</dbReference>
<comment type="similarity">
    <text evidence="2 8">Belongs to the UDP-glucose/GDP-mannose dehydrogenase family.</text>
</comment>
<comment type="pathway">
    <text evidence="1">Nucleotide-sugar biosynthesis; UDP-alpha-D-glucuronate biosynthesis; UDP-alpha-D-glucuronate from UDP-alpha-D-glucose: step 1/1.</text>
</comment>
<dbReference type="GO" id="GO:0051287">
    <property type="term" value="F:NAD binding"/>
    <property type="evidence" value="ECO:0007669"/>
    <property type="project" value="InterPro"/>
</dbReference>
<evidence type="ECO:0000256" key="3">
    <source>
        <dbReference type="ARBA" id="ARBA00012954"/>
    </source>
</evidence>
<keyword evidence="4 8" id="KW-0560">Oxidoreductase</keyword>
<evidence type="ECO:0000256" key="1">
    <source>
        <dbReference type="ARBA" id="ARBA00004701"/>
    </source>
</evidence>
<keyword evidence="14" id="KW-1185">Reference proteome</keyword>
<dbReference type="Gene3D" id="3.40.50.720">
    <property type="entry name" value="NAD(P)-binding Rossmann-like Domain"/>
    <property type="match status" value="2"/>
</dbReference>
<reference evidence="13" key="2">
    <citation type="submission" date="2020-09" db="EMBL/GenBank/DDBJ databases">
        <authorList>
            <person name="Sun Q."/>
            <person name="Ohkuma M."/>
        </authorList>
    </citation>
    <scope>NUCLEOTIDE SEQUENCE</scope>
    <source>
        <strain evidence="13">JCM 14719</strain>
    </source>
</reference>
<feature type="binding site" evidence="11">
    <location>
        <position position="333"/>
    </location>
    <ligand>
        <name>NAD(+)</name>
        <dbReference type="ChEBI" id="CHEBI:57540"/>
    </ligand>
</feature>
<feature type="binding site" evidence="10">
    <location>
        <position position="326"/>
    </location>
    <ligand>
        <name>substrate</name>
    </ligand>
</feature>
<evidence type="ECO:0000313" key="14">
    <source>
        <dbReference type="Proteomes" id="UP000637720"/>
    </source>
</evidence>
<feature type="active site" description="Nucleophile" evidence="9">
    <location>
        <position position="265"/>
    </location>
</feature>
<evidence type="ECO:0000256" key="11">
    <source>
        <dbReference type="PIRSR" id="PIRSR500134-3"/>
    </source>
</evidence>
<evidence type="ECO:0000256" key="7">
    <source>
        <dbReference type="ARBA" id="ARBA00053241"/>
    </source>
</evidence>
<dbReference type="PANTHER" id="PTHR43750">
    <property type="entry name" value="UDP-GLUCOSE 6-DEHYDROGENASE TUAD"/>
    <property type="match status" value="1"/>
</dbReference>
<evidence type="ECO:0000313" key="13">
    <source>
        <dbReference type="EMBL" id="GGJ95937.1"/>
    </source>
</evidence>
<feature type="binding site" evidence="10">
    <location>
        <begin position="254"/>
        <end position="258"/>
    </location>
    <ligand>
        <name>substrate</name>
    </ligand>
</feature>
<evidence type="ECO:0000256" key="8">
    <source>
        <dbReference type="PIRNR" id="PIRNR000124"/>
    </source>
</evidence>